<evidence type="ECO:0000313" key="4">
    <source>
        <dbReference type="Proteomes" id="UP000029228"/>
    </source>
</evidence>
<comment type="caution">
    <text evidence="3">The sequence shown here is derived from an EMBL/GenBank/DDBJ whole genome shotgun (WGS) entry which is preliminary data.</text>
</comment>
<keyword evidence="1 3" id="KW-0456">Lyase</keyword>
<dbReference type="CDD" id="cd11613">
    <property type="entry name" value="SAF_AH_GD"/>
    <property type="match status" value="1"/>
</dbReference>
<evidence type="ECO:0000256" key="1">
    <source>
        <dbReference type="ARBA" id="ARBA00023239"/>
    </source>
</evidence>
<accession>A0A090S1F6</accession>
<sequence>MKAFIKIHSKDNVIVCLQQHTANQAINVDGDEFILKQDMERGSKVALKSLKVGDAIYKYGNIIGTATQTINCGEWVHTHNMKTTLSNANDYHYTPNFASPRHFEQVMPSFKGYNRANGEVAIRNEIWVIPTVGCVNGIAQQAIERFKQNHPTLIAMVCFCSLTITAALS</sequence>
<name>A0A090S1F6_9VIBR</name>
<dbReference type="STRING" id="990268.JCM19235_3635"/>
<dbReference type="PANTHER" id="PTHR30536:SF5">
    <property type="entry name" value="ALTRONATE DEHYDRATASE"/>
    <property type="match status" value="1"/>
</dbReference>
<dbReference type="InterPro" id="IPR044144">
    <property type="entry name" value="SAF_UxaA/GarD"/>
</dbReference>
<dbReference type="InterPro" id="IPR013974">
    <property type="entry name" value="SAF"/>
</dbReference>
<dbReference type="EC" id="4.2.1.7" evidence="3"/>
<dbReference type="SMART" id="SM00858">
    <property type="entry name" value="SAF"/>
    <property type="match status" value="1"/>
</dbReference>
<reference evidence="3 4" key="1">
    <citation type="submission" date="2014-09" db="EMBL/GenBank/DDBJ databases">
        <title>Vibrio maritimus JCM 19235. (C45) whole genome shotgun sequence.</title>
        <authorList>
            <person name="Sawabe T."/>
            <person name="Meirelles P."/>
            <person name="Nakanishi M."/>
            <person name="Sayaka M."/>
            <person name="Hattori M."/>
            <person name="Ohkuma M."/>
        </authorList>
    </citation>
    <scope>NUCLEOTIDE SEQUENCE [LARGE SCALE GENOMIC DNA]</scope>
    <source>
        <strain evidence="4">JCM19235</strain>
    </source>
</reference>
<organism evidence="3 4">
    <name type="scientific">Vibrio maritimus</name>
    <dbReference type="NCBI Taxonomy" id="990268"/>
    <lineage>
        <taxon>Bacteria</taxon>
        <taxon>Pseudomonadati</taxon>
        <taxon>Pseudomonadota</taxon>
        <taxon>Gammaproteobacteria</taxon>
        <taxon>Vibrionales</taxon>
        <taxon>Vibrionaceae</taxon>
        <taxon>Vibrio</taxon>
    </lineage>
</organism>
<dbReference type="PANTHER" id="PTHR30536">
    <property type="entry name" value="ALTRONATE/GALACTARATE DEHYDRATASE"/>
    <property type="match status" value="1"/>
</dbReference>
<gene>
    <name evidence="3" type="ORF">JCM19235_3635</name>
</gene>
<dbReference type="InterPro" id="IPR052172">
    <property type="entry name" value="UxaA_altronate/galactarate_dh"/>
</dbReference>
<evidence type="ECO:0000313" key="3">
    <source>
        <dbReference type="EMBL" id="GAL20633.1"/>
    </source>
</evidence>
<dbReference type="EMBL" id="BBMR01000006">
    <property type="protein sequence ID" value="GAL20633.1"/>
    <property type="molecule type" value="Genomic_DNA"/>
</dbReference>
<feature type="domain" description="SAF" evidence="2">
    <location>
        <begin position="11"/>
        <end position="82"/>
    </location>
</feature>
<evidence type="ECO:0000259" key="2">
    <source>
        <dbReference type="SMART" id="SM00858"/>
    </source>
</evidence>
<proteinExistence type="predicted"/>
<dbReference type="Gene3D" id="2.30.130.110">
    <property type="match status" value="1"/>
</dbReference>
<dbReference type="InterPro" id="IPR007392">
    <property type="entry name" value="GD_AH_second"/>
</dbReference>
<dbReference type="GO" id="GO:0008789">
    <property type="term" value="F:altronate dehydratase activity"/>
    <property type="evidence" value="ECO:0007669"/>
    <property type="project" value="UniProtKB-EC"/>
</dbReference>
<reference evidence="3 4" key="2">
    <citation type="submission" date="2014-09" db="EMBL/GenBank/DDBJ databases">
        <authorList>
            <consortium name="NBRP consortium"/>
            <person name="Sawabe T."/>
            <person name="Meirelles P."/>
            <person name="Nakanishi M."/>
            <person name="Sayaka M."/>
            <person name="Hattori M."/>
            <person name="Ohkuma M."/>
        </authorList>
    </citation>
    <scope>NUCLEOTIDE SEQUENCE [LARGE SCALE GENOMIC DNA]</scope>
    <source>
        <strain evidence="4">JCM19235</strain>
    </source>
</reference>
<dbReference type="GO" id="GO:0019698">
    <property type="term" value="P:D-galacturonate catabolic process"/>
    <property type="evidence" value="ECO:0007669"/>
    <property type="project" value="TreeGrafter"/>
</dbReference>
<dbReference type="AlphaFoldDB" id="A0A090S1F6"/>
<dbReference type="Proteomes" id="UP000029228">
    <property type="component" value="Unassembled WGS sequence"/>
</dbReference>
<keyword evidence="4" id="KW-1185">Reference proteome</keyword>
<protein>
    <submittedName>
        <fullName evidence="3">Altronate dehydratase</fullName>
        <ecNumber evidence="3">4.2.1.7</ecNumber>
    </submittedName>
</protein>
<dbReference type="Pfam" id="PF04295">
    <property type="entry name" value="GD_AH_second"/>
    <property type="match status" value="1"/>
</dbReference>